<evidence type="ECO:0000313" key="2">
    <source>
        <dbReference type="EMBL" id="BAM99091.1"/>
    </source>
</evidence>
<dbReference type="Proteomes" id="UP000011861">
    <property type="component" value="Segment"/>
</dbReference>
<keyword evidence="3" id="KW-1185">Reference proteome</keyword>
<name>M4ZRH1_9CAUD</name>
<dbReference type="EMBL" id="AB711120">
    <property type="protein sequence ID" value="BAM99091.1"/>
    <property type="molecule type" value="Genomic_DNA"/>
</dbReference>
<dbReference type="GeneID" id="15042032"/>
<organism evidence="2 3">
    <name type="scientific">Bacillus phage PM1</name>
    <dbReference type="NCBI Taxonomy" id="547228"/>
    <lineage>
        <taxon>Viruses</taxon>
        <taxon>Duplodnaviria</taxon>
        <taxon>Heunggongvirae</taxon>
        <taxon>Uroviricota</taxon>
        <taxon>Caudoviricetes</taxon>
        <taxon>Pemunavirus</taxon>
        <taxon>Pemunavirus PM1</taxon>
    </lineage>
</organism>
<dbReference type="PANTHER" id="PTHR30050">
    <property type="entry name" value="CHROMOSOMAL REPLICATION INITIATOR PROTEIN DNAA"/>
    <property type="match status" value="1"/>
</dbReference>
<evidence type="ECO:0000256" key="1">
    <source>
        <dbReference type="SAM" id="Coils"/>
    </source>
</evidence>
<evidence type="ECO:0000313" key="3">
    <source>
        <dbReference type="Proteomes" id="UP000011861"/>
    </source>
</evidence>
<dbReference type="KEGG" id="vg:15042032"/>
<dbReference type="Gene3D" id="3.40.50.300">
    <property type="entry name" value="P-loop containing nucleotide triphosphate hydrolases"/>
    <property type="match status" value="1"/>
</dbReference>
<proteinExistence type="predicted"/>
<feature type="coiled-coil region" evidence="1">
    <location>
        <begin position="56"/>
        <end position="88"/>
    </location>
</feature>
<accession>M4ZRH1</accession>
<evidence type="ECO:0008006" key="4">
    <source>
        <dbReference type="Google" id="ProtNLM"/>
    </source>
</evidence>
<dbReference type="RefSeq" id="YP_007678037.1">
    <property type="nucleotide sequence ID" value="NC_020883.1"/>
</dbReference>
<dbReference type="GO" id="GO:0006260">
    <property type="term" value="P:DNA replication"/>
    <property type="evidence" value="ECO:0007669"/>
    <property type="project" value="TreeGrafter"/>
</dbReference>
<sequence length="307" mass="35692">MQNYRNSLKTNFSQAMKHLDNKKISSMMKIYLSERCEVCGKKTLYEDGGEKKCHTCEVVGEENKRLEREATEEERRLLEMQNRKIIELFEKNSVIPVDLIGKTFDDFIAEHETQKKALHLAKRYADNFDINNPVKLFLWGEQVGCGKSQLAYCIARQVSQMKKNKNENFTTLFINIPQFLENIKSTYNKNSDVTETDIMKMVADVDLLVIDELKPPQAPKDEKERKNFKPKSEWVGTKEYQIFNARLGKHTVMTSNTPRMSEDKGYTPGILTFQESMPPDIFSRAFQDSVAVRMIGLDRRTEKLKSY</sequence>
<dbReference type="InterPro" id="IPR027417">
    <property type="entry name" value="P-loop_NTPase"/>
</dbReference>
<dbReference type="PANTHER" id="PTHR30050:SF4">
    <property type="entry name" value="ATP-BINDING PROTEIN RV3427C IN INSERTION SEQUENCE-RELATED"/>
    <property type="match status" value="1"/>
</dbReference>
<protein>
    <recommendedName>
        <fullName evidence="4">DNA replication protein</fullName>
    </recommendedName>
</protein>
<reference evidence="2 3" key="1">
    <citation type="journal article" date="2013" name="Virus Genes">
        <title>Complete nucleotide sequence of Bacillus subtilis (natto) bacteriophage PM1, a phage associated with disruption of food production.</title>
        <authorList>
            <person name="Umene K."/>
            <person name="Shiraishi A."/>
        </authorList>
    </citation>
    <scope>NUCLEOTIDE SEQUENCE [LARGE SCALE GENOMIC DNA]</scope>
    <source>
        <strain evidence="2">PM1</strain>
    </source>
</reference>
<dbReference type="SUPFAM" id="SSF52540">
    <property type="entry name" value="P-loop containing nucleoside triphosphate hydrolases"/>
    <property type="match status" value="1"/>
</dbReference>
<keyword evidence="1" id="KW-0175">Coiled coil</keyword>